<keyword evidence="2" id="KW-0804">Transcription</keyword>
<dbReference type="PANTHER" id="PTHR43952:SF61">
    <property type="entry name" value="OS12G0522516 PROTEIN"/>
    <property type="match status" value="1"/>
</dbReference>
<name>A0A3L6RPR0_PANMI</name>
<dbReference type="AlphaFoldDB" id="A0A3L6RPR0"/>
<keyword evidence="3" id="KW-0539">Nucleus</keyword>
<reference evidence="7" key="1">
    <citation type="journal article" date="2019" name="Nat. Commun.">
        <title>The genome of broomcorn millet.</title>
        <authorList>
            <person name="Zou C."/>
            <person name="Miki D."/>
            <person name="Li D."/>
            <person name="Tang Q."/>
            <person name="Xiao L."/>
            <person name="Rajput S."/>
            <person name="Deng P."/>
            <person name="Jia W."/>
            <person name="Huang R."/>
            <person name="Zhang M."/>
            <person name="Sun Y."/>
            <person name="Hu J."/>
            <person name="Fu X."/>
            <person name="Schnable P.S."/>
            <person name="Li F."/>
            <person name="Zhang H."/>
            <person name="Feng B."/>
            <person name="Zhu X."/>
            <person name="Liu R."/>
            <person name="Schnable J.C."/>
            <person name="Zhu J.-K."/>
            <person name="Zhang H."/>
        </authorList>
    </citation>
    <scope>NUCLEOTIDE SEQUENCE [LARGE SCALE GENOMIC DNA]</scope>
</reference>
<evidence type="ECO:0000313" key="7">
    <source>
        <dbReference type="Proteomes" id="UP000275267"/>
    </source>
</evidence>
<dbReference type="InterPro" id="IPR001005">
    <property type="entry name" value="SANT/Myb"/>
</dbReference>
<evidence type="ECO:0000256" key="1">
    <source>
        <dbReference type="ARBA" id="ARBA00023015"/>
    </source>
</evidence>
<dbReference type="OrthoDB" id="118550at2759"/>
<dbReference type="Proteomes" id="UP000275267">
    <property type="component" value="Unassembled WGS sequence"/>
</dbReference>
<dbReference type="Gene3D" id="1.10.10.60">
    <property type="entry name" value="Homeodomain-like"/>
    <property type="match status" value="1"/>
</dbReference>
<evidence type="ECO:0000256" key="2">
    <source>
        <dbReference type="ARBA" id="ARBA00023163"/>
    </source>
</evidence>
<dbReference type="GO" id="GO:0003700">
    <property type="term" value="F:DNA-binding transcription factor activity"/>
    <property type="evidence" value="ECO:0007669"/>
    <property type="project" value="InterPro"/>
</dbReference>
<dbReference type="InterPro" id="IPR044636">
    <property type="entry name" value="RADIALIS-like"/>
</dbReference>
<dbReference type="STRING" id="4540.A0A3L6RPR0"/>
<feature type="region of interest" description="Disordered" evidence="4">
    <location>
        <begin position="89"/>
        <end position="134"/>
    </location>
</feature>
<evidence type="ECO:0000313" key="6">
    <source>
        <dbReference type="EMBL" id="RLN07360.1"/>
    </source>
</evidence>
<organism evidence="6 7">
    <name type="scientific">Panicum miliaceum</name>
    <name type="common">Proso millet</name>
    <name type="synonym">Broomcorn millet</name>
    <dbReference type="NCBI Taxonomy" id="4540"/>
    <lineage>
        <taxon>Eukaryota</taxon>
        <taxon>Viridiplantae</taxon>
        <taxon>Streptophyta</taxon>
        <taxon>Embryophyta</taxon>
        <taxon>Tracheophyta</taxon>
        <taxon>Spermatophyta</taxon>
        <taxon>Magnoliopsida</taxon>
        <taxon>Liliopsida</taxon>
        <taxon>Poales</taxon>
        <taxon>Poaceae</taxon>
        <taxon>PACMAD clade</taxon>
        <taxon>Panicoideae</taxon>
        <taxon>Panicodae</taxon>
        <taxon>Paniceae</taxon>
        <taxon>Panicinae</taxon>
        <taxon>Panicum</taxon>
        <taxon>Panicum sect. Panicum</taxon>
    </lineage>
</organism>
<dbReference type="SUPFAM" id="SSF46689">
    <property type="entry name" value="Homeodomain-like"/>
    <property type="match status" value="1"/>
</dbReference>
<evidence type="ECO:0000259" key="5">
    <source>
        <dbReference type="Pfam" id="PF23082"/>
    </source>
</evidence>
<dbReference type="CDD" id="cd00167">
    <property type="entry name" value="SANT"/>
    <property type="match status" value="1"/>
</dbReference>
<dbReference type="InterPro" id="IPR009057">
    <property type="entry name" value="Homeodomain-like_sf"/>
</dbReference>
<evidence type="ECO:0000256" key="3">
    <source>
        <dbReference type="ARBA" id="ARBA00023242"/>
    </source>
</evidence>
<evidence type="ECO:0000256" key="4">
    <source>
        <dbReference type="SAM" id="MobiDB-lite"/>
    </source>
</evidence>
<accession>A0A3L6RPR0</accession>
<feature type="region of interest" description="Disordered" evidence="4">
    <location>
        <begin position="1"/>
        <end position="46"/>
    </location>
</feature>
<dbReference type="EMBL" id="PQIB02000007">
    <property type="protein sequence ID" value="RLN07360.1"/>
    <property type="molecule type" value="Genomic_DNA"/>
</dbReference>
<comment type="caution">
    <text evidence="6">The sequence shown here is derived from an EMBL/GenBank/DDBJ whole genome shotgun (WGS) entry which is preliminary data.</text>
</comment>
<feature type="domain" description="Myb-like" evidence="5">
    <location>
        <begin position="51"/>
        <end position="91"/>
    </location>
</feature>
<gene>
    <name evidence="6" type="ORF">C2845_PM11G28720</name>
</gene>
<dbReference type="PANTHER" id="PTHR43952">
    <property type="entry name" value="MYB FAMILY TRANSCRIPTION FACTOR-RELATED"/>
    <property type="match status" value="1"/>
</dbReference>
<dbReference type="Pfam" id="PF23082">
    <property type="entry name" value="Myb_DNA-binding_2"/>
    <property type="match status" value="1"/>
</dbReference>
<proteinExistence type="predicted"/>
<keyword evidence="1" id="KW-0805">Transcription regulation</keyword>
<protein>
    <submittedName>
        <fullName evidence="6">Protein RADIALIS-like 3</fullName>
    </submittedName>
</protein>
<keyword evidence="7" id="KW-1185">Reference proteome</keyword>
<feature type="compositionally biased region" description="Low complexity" evidence="4">
    <location>
        <begin position="1"/>
        <end position="20"/>
    </location>
</feature>
<sequence length="134" mass="14843">MIEGASLRLPFAPLPASALRRPPRRLAEAAAQRRRRGSPRAAQDDQNKLFESLLAIYDDYTPDRWQKIARAVGGGKSVEDVKRHYHKLQRDLQDIESTGGCQGSNRSSSGGSSSNSGSCGKTNDDKRMRYLKPQ</sequence>
<feature type="compositionally biased region" description="Low complexity" evidence="4">
    <location>
        <begin position="103"/>
        <end position="120"/>
    </location>
</feature>